<evidence type="ECO:0000313" key="1">
    <source>
        <dbReference type="EMBL" id="CDW29629.1"/>
    </source>
</evidence>
<protein>
    <submittedName>
        <fullName evidence="1">Uncharacterized protein</fullName>
    </submittedName>
</protein>
<accession>A0A0K2TUE2</accession>
<proteinExistence type="predicted"/>
<sequence>MNNNYIVLLFYSR</sequence>
<reference evidence="1" key="1">
    <citation type="submission" date="2014-05" db="EMBL/GenBank/DDBJ databases">
        <authorList>
            <person name="Chronopoulou M."/>
        </authorList>
    </citation>
    <scope>NUCLEOTIDE SEQUENCE</scope>
    <source>
        <tissue evidence="1">Whole organism</tissue>
    </source>
</reference>
<dbReference type="EMBL" id="HACA01012268">
    <property type="protein sequence ID" value="CDW29629.1"/>
    <property type="molecule type" value="Transcribed_RNA"/>
</dbReference>
<name>A0A0K2TUE2_LEPSM</name>
<organism evidence="1">
    <name type="scientific">Lepeophtheirus salmonis</name>
    <name type="common">Salmon louse</name>
    <name type="synonym">Caligus salmonis</name>
    <dbReference type="NCBI Taxonomy" id="72036"/>
    <lineage>
        <taxon>Eukaryota</taxon>
        <taxon>Metazoa</taxon>
        <taxon>Ecdysozoa</taxon>
        <taxon>Arthropoda</taxon>
        <taxon>Crustacea</taxon>
        <taxon>Multicrustacea</taxon>
        <taxon>Hexanauplia</taxon>
        <taxon>Copepoda</taxon>
        <taxon>Siphonostomatoida</taxon>
        <taxon>Caligidae</taxon>
        <taxon>Lepeophtheirus</taxon>
    </lineage>
</organism>